<name>A0A5B8G1H8_9RHOB</name>
<keyword evidence="10" id="KW-1185">Reference proteome</keyword>
<dbReference type="CDD" id="cd02769">
    <property type="entry name" value="MopB_DMSOR-BSOR-TMAOR"/>
    <property type="match status" value="1"/>
</dbReference>
<evidence type="ECO:0000256" key="4">
    <source>
        <dbReference type="ARBA" id="ARBA00022723"/>
    </source>
</evidence>
<dbReference type="CDD" id="cd02793">
    <property type="entry name" value="MopB_CT_DMSOR-BSOR-TMAOR"/>
    <property type="match status" value="1"/>
</dbReference>
<dbReference type="GO" id="GO:0043546">
    <property type="term" value="F:molybdopterin cofactor binding"/>
    <property type="evidence" value="ECO:0007669"/>
    <property type="project" value="InterPro"/>
</dbReference>
<evidence type="ECO:0000313" key="9">
    <source>
        <dbReference type="EMBL" id="QDL92343.1"/>
    </source>
</evidence>
<dbReference type="GO" id="GO:0030288">
    <property type="term" value="C:outer membrane-bounded periplasmic space"/>
    <property type="evidence" value="ECO:0007669"/>
    <property type="project" value="TreeGrafter"/>
</dbReference>
<evidence type="ECO:0000313" key="10">
    <source>
        <dbReference type="Proteomes" id="UP000305888"/>
    </source>
</evidence>
<reference evidence="9 10" key="1">
    <citation type="submission" date="2019-06" db="EMBL/GenBank/DDBJ databases">
        <title>Genome sequence of Rhodobacteraceae bacterium D4M1.</title>
        <authorList>
            <person name="Cao J."/>
        </authorList>
    </citation>
    <scope>NUCLEOTIDE SEQUENCE [LARGE SCALE GENOMIC DNA]</scope>
    <source>
        <strain evidence="9 10">D4M1</strain>
    </source>
</reference>
<dbReference type="OrthoDB" id="9759518at2"/>
<protein>
    <submittedName>
        <fullName evidence="9">Asp-tRNA(Asn)/Glu-tRNA(Gln) amidotransferase GatCAB subunit C</fullName>
    </submittedName>
</protein>
<evidence type="ECO:0000259" key="7">
    <source>
        <dbReference type="Pfam" id="PF00384"/>
    </source>
</evidence>
<dbReference type="InterPro" id="IPR006655">
    <property type="entry name" value="Mopterin_OxRdtase_prok_CS"/>
</dbReference>
<dbReference type="AlphaFoldDB" id="A0A5B8G1H8"/>
<keyword evidence="4" id="KW-0479">Metal-binding</keyword>
<evidence type="ECO:0000256" key="2">
    <source>
        <dbReference type="ARBA" id="ARBA00010312"/>
    </source>
</evidence>
<dbReference type="Gene3D" id="3.40.50.740">
    <property type="match status" value="1"/>
</dbReference>
<feature type="region of interest" description="Disordered" evidence="6">
    <location>
        <begin position="698"/>
        <end position="727"/>
    </location>
</feature>
<dbReference type="GO" id="GO:0016491">
    <property type="term" value="F:oxidoreductase activity"/>
    <property type="evidence" value="ECO:0007669"/>
    <property type="project" value="UniProtKB-KW"/>
</dbReference>
<dbReference type="Pfam" id="PF01568">
    <property type="entry name" value="Molydop_binding"/>
    <property type="match status" value="1"/>
</dbReference>
<dbReference type="Pfam" id="PF00384">
    <property type="entry name" value="Molybdopterin"/>
    <property type="match status" value="1"/>
</dbReference>
<dbReference type="PANTHER" id="PTHR43742">
    <property type="entry name" value="TRIMETHYLAMINE-N-OXIDE REDUCTASE"/>
    <property type="match status" value="1"/>
</dbReference>
<gene>
    <name evidence="9" type="ORF">FDP22_11500</name>
</gene>
<dbReference type="GO" id="GO:0009055">
    <property type="term" value="F:electron transfer activity"/>
    <property type="evidence" value="ECO:0007669"/>
    <property type="project" value="TreeGrafter"/>
</dbReference>
<evidence type="ECO:0000256" key="5">
    <source>
        <dbReference type="ARBA" id="ARBA00023002"/>
    </source>
</evidence>
<keyword evidence="3" id="KW-0500">Molybdenum</keyword>
<sequence>MTRYTSSHWGLYEVEGTEDAPRIVPFRGDPDPSEIGLHQLAPELKAARIRRPAVRRSWLEGGPGHAPELRGREPFVEVSWEEASRLAAAEVARIRESHGNKAIFGGSYGWSSAGRFHHAQSQVHRFLNIAGGYVRSRDSYSLAAAHVILPHVVDDMHSLMTYHTSWDVLAENCTLFVAFGGVPAKNSQISAGGVARHKTRAGLRALGEAGAEVVNISPVSDNLITDGPVRWVQIRPGSDTAMMLGLAHVLQSEGLHDTGFLASHCTGWERFEAYLTGESDGTPKTADWAAELCGVPADEIRALARRMASSRTMINVAWALQRSDRGEQPFWMTITLAAMLGQIGLPGGGFAVGYGAENMVGSNELDLRVPSLPQGQNAVAEFIPVARIADMLLNPGGSFTYNGGTYTYPDIRLVWWAGGNPFHHHQDLTRLQRAFEKPETIVVNEQFWTAAARRADIVLPATTAMERDDLGFGTLEGHYAYMKAIVPPVGEARDDYEIFRGIARELGLEEAFTEGREAEDWLRHFHDRTRQSWAEHGIEVPDYETFREQGLVDLGPKARARVMLKDFRENPAAHPLPTPSGRIEIYSERVASFGLADCKGHPSWFPPEEWLGAAAAARFPLHLVSDQPERRLHSQLDPSPWSRANKIGGREPVLMHPEDAAARGLSDGDTVELFNDRGRCLAGLRVTETVMRGVARLSTGGWYDPDPDSGTERHGNPNALTADRPASGLSQGCAAHSCLIDIRPATLTPEPRPFVLPEGATGG</sequence>
<dbReference type="InterPro" id="IPR006656">
    <property type="entry name" value="Mopterin_OxRdtase"/>
</dbReference>
<keyword evidence="9" id="KW-0808">Transferase</keyword>
<dbReference type="RefSeq" id="WP_138573079.1">
    <property type="nucleotide sequence ID" value="NZ_CP040818.1"/>
</dbReference>
<organism evidence="9 10">
    <name type="scientific">Paroceanicella profunda</name>
    <dbReference type="NCBI Taxonomy" id="2579971"/>
    <lineage>
        <taxon>Bacteria</taxon>
        <taxon>Pseudomonadati</taxon>
        <taxon>Pseudomonadota</taxon>
        <taxon>Alphaproteobacteria</taxon>
        <taxon>Rhodobacterales</taxon>
        <taxon>Paracoccaceae</taxon>
        <taxon>Paroceanicella</taxon>
    </lineage>
</organism>
<comment type="similarity">
    <text evidence="2">Belongs to the prokaryotic molybdopterin-containing oxidoreductase family.</text>
</comment>
<evidence type="ECO:0000256" key="6">
    <source>
        <dbReference type="SAM" id="MobiDB-lite"/>
    </source>
</evidence>
<dbReference type="Gene3D" id="3.40.228.10">
    <property type="entry name" value="Dimethylsulfoxide Reductase, domain 2"/>
    <property type="match status" value="1"/>
</dbReference>
<dbReference type="InterPro" id="IPR050612">
    <property type="entry name" value="Prok_Mopterin_Oxidored"/>
</dbReference>
<dbReference type="GO" id="GO:0009061">
    <property type="term" value="P:anaerobic respiration"/>
    <property type="evidence" value="ECO:0007669"/>
    <property type="project" value="TreeGrafter"/>
</dbReference>
<evidence type="ECO:0000256" key="3">
    <source>
        <dbReference type="ARBA" id="ARBA00022505"/>
    </source>
</evidence>
<dbReference type="InterPro" id="IPR041954">
    <property type="entry name" value="CT_DMSOR/BSOR/TMAOR"/>
</dbReference>
<keyword evidence="5" id="KW-0560">Oxidoreductase</keyword>
<dbReference type="PANTHER" id="PTHR43742:SF10">
    <property type="entry name" value="TRIMETHYLAMINE-N-OXIDE REDUCTASE 2"/>
    <property type="match status" value="1"/>
</dbReference>
<dbReference type="EMBL" id="CP040818">
    <property type="protein sequence ID" value="QDL92343.1"/>
    <property type="molecule type" value="Genomic_DNA"/>
</dbReference>
<dbReference type="PROSITE" id="PS00490">
    <property type="entry name" value="MOLYBDOPTERIN_PROK_2"/>
    <property type="match status" value="1"/>
</dbReference>
<feature type="domain" description="Molybdopterin oxidoreductase" evidence="7">
    <location>
        <begin position="48"/>
        <end position="504"/>
    </location>
</feature>
<dbReference type="KEGG" id="ppru:FDP22_11500"/>
<proteinExistence type="inferred from homology"/>
<dbReference type="InterPro" id="IPR009010">
    <property type="entry name" value="Asp_de-COase-like_dom_sf"/>
</dbReference>
<dbReference type="Gene3D" id="3.90.55.10">
    <property type="entry name" value="Dimethylsulfoxide Reductase, domain 3"/>
    <property type="match status" value="1"/>
</dbReference>
<dbReference type="Gene3D" id="2.40.40.20">
    <property type="match status" value="1"/>
</dbReference>
<accession>A0A5B8G1H8</accession>
<dbReference type="GO" id="GO:0016740">
    <property type="term" value="F:transferase activity"/>
    <property type="evidence" value="ECO:0007669"/>
    <property type="project" value="UniProtKB-KW"/>
</dbReference>
<dbReference type="SUPFAM" id="SSF50692">
    <property type="entry name" value="ADC-like"/>
    <property type="match status" value="1"/>
</dbReference>
<dbReference type="SUPFAM" id="SSF53706">
    <property type="entry name" value="Formate dehydrogenase/DMSO reductase, domains 1-3"/>
    <property type="match status" value="1"/>
</dbReference>
<evidence type="ECO:0000256" key="1">
    <source>
        <dbReference type="ARBA" id="ARBA00001942"/>
    </source>
</evidence>
<feature type="domain" description="Molybdopterin dinucleotide-binding" evidence="8">
    <location>
        <begin position="621"/>
        <end position="738"/>
    </location>
</feature>
<dbReference type="InterPro" id="IPR006657">
    <property type="entry name" value="MoPterin_dinucl-bd_dom"/>
</dbReference>
<evidence type="ECO:0000259" key="8">
    <source>
        <dbReference type="Pfam" id="PF01568"/>
    </source>
</evidence>
<dbReference type="Proteomes" id="UP000305888">
    <property type="component" value="Chromosome"/>
</dbReference>
<dbReference type="GO" id="GO:0030151">
    <property type="term" value="F:molybdenum ion binding"/>
    <property type="evidence" value="ECO:0007669"/>
    <property type="project" value="TreeGrafter"/>
</dbReference>
<comment type="cofactor">
    <cofactor evidence="1">
        <name>Mo-bis(molybdopterin guanine dinucleotide)</name>
        <dbReference type="ChEBI" id="CHEBI:60539"/>
    </cofactor>
</comment>